<evidence type="ECO:0000259" key="3">
    <source>
        <dbReference type="Pfam" id="PF20906"/>
    </source>
</evidence>
<keyword evidence="5" id="KW-1185">Reference proteome</keyword>
<dbReference type="InterPro" id="IPR027479">
    <property type="entry name" value="S-Me-THD_N_sf"/>
</dbReference>
<dbReference type="SUPFAM" id="SSF160991">
    <property type="entry name" value="CV3147-like"/>
    <property type="match status" value="1"/>
</dbReference>
<dbReference type="InterPro" id="IPR024071">
    <property type="entry name" value="S-Me-THD_C_sf"/>
</dbReference>
<dbReference type="Pfam" id="PF06032">
    <property type="entry name" value="S-Me-THD_N"/>
    <property type="match status" value="1"/>
</dbReference>
<evidence type="ECO:0000313" key="4">
    <source>
        <dbReference type="EMBL" id="ADU52022.1"/>
    </source>
</evidence>
<sequence length="425" mass="44039">MGEGQPVEWETSEPAVAGGTRGMARGTTPVRGEDLNGAGVGLAPQATRDGGWEVTLEDVEAIAVGAGILGTGGGGNPYLGKLQLRRYLEAGRRVRVLSVERVPDEALGCGIGGMGAPTVGYEKLPSGTEMTGAVEALARFAGRPLDFVLPGEIGGANGLVPLIVGALMGLPVVDADPMGRAFPELQMDTFMINGVSPSPFALADVHGHAVIFDRITDPRWAERLARATTIAMGGSAGLAMPLVHGKQVKEFGISGTLSLARRLGQAVLAARAAHSSPVAAILAEVPGVHLLDGKVVDVARRTVQGFARGAVRIEGLDAFEGQALEIEFQNEYLVARRDGGSRQGGAGEVLACTPDLICIVDTETGEPVATEVLRYGLRVSVLGLAAPWQLKTPAALKVVGPRAFGYEVEFRPLPGDLLVRPGAAS</sequence>
<dbReference type="Gene3D" id="3.40.1610.10">
    <property type="entry name" value="CV3147-like domain"/>
    <property type="match status" value="1"/>
</dbReference>
<dbReference type="InterPro" id="IPR048350">
    <property type="entry name" value="S-Me-THD-like_C"/>
</dbReference>
<gene>
    <name evidence="4" type="ordered locus">Tmar_1939</name>
</gene>
<evidence type="ECO:0000259" key="2">
    <source>
        <dbReference type="Pfam" id="PF06032"/>
    </source>
</evidence>
<reference evidence="4 5" key="1">
    <citation type="journal article" date="2010" name="Stand. Genomic Sci.">
        <title>Complete genome sequence of Thermaerobacter marianensis type strain (7p75a).</title>
        <authorList>
            <person name="Han C."/>
            <person name="Gu W."/>
            <person name="Zhang X."/>
            <person name="Lapidus A."/>
            <person name="Nolan M."/>
            <person name="Copeland A."/>
            <person name="Lucas S."/>
            <person name="Del Rio T.G."/>
            <person name="Tice H."/>
            <person name="Cheng J.F."/>
            <person name="Tapia R."/>
            <person name="Goodwin L."/>
            <person name="Pitluck S."/>
            <person name="Pagani I."/>
            <person name="Ivanova N."/>
            <person name="Mavromatis K."/>
            <person name="Mikhailova N."/>
            <person name="Pati A."/>
            <person name="Chen A."/>
            <person name="Palaniappan K."/>
            <person name="Land M."/>
            <person name="Hauser L."/>
            <person name="Chang Y.J."/>
            <person name="Jeffries C.D."/>
            <person name="Schneider S."/>
            <person name="Rohde M."/>
            <person name="Goker M."/>
            <person name="Pukall R."/>
            <person name="Woyke T."/>
            <person name="Bristow J."/>
            <person name="Eisen J.A."/>
            <person name="Markowitz V."/>
            <person name="Hugenholtz P."/>
            <person name="Kyrpides N.C."/>
            <person name="Klenk H.P."/>
            <person name="Detter J.C."/>
        </authorList>
    </citation>
    <scope>NUCLEOTIDE SEQUENCE [LARGE SCALE GENOMIC DNA]</scope>
    <source>
        <strain evidence="5">ATCC 700841 / DSM 12885 / JCM 10246 / 7p75a</strain>
    </source>
</reference>
<dbReference type="Pfam" id="PF20906">
    <property type="entry name" value="S-Me-THD_C"/>
    <property type="match status" value="1"/>
</dbReference>
<dbReference type="Gene3D" id="2.40.390.10">
    <property type="entry name" value="CV3147-like"/>
    <property type="match status" value="1"/>
</dbReference>
<feature type="region of interest" description="Disordered" evidence="1">
    <location>
        <begin position="1"/>
        <end position="46"/>
    </location>
</feature>
<dbReference type="KEGG" id="tmr:Tmar_1939"/>
<name>E6SIS8_THEM7</name>
<evidence type="ECO:0000313" key="5">
    <source>
        <dbReference type="Proteomes" id="UP000008915"/>
    </source>
</evidence>
<reference evidence="5" key="2">
    <citation type="journal article" date="2010" name="Stand. Genomic Sci.">
        <title>Complete genome sequence of Thermaerobacter marianensis type strain (7p75aT).</title>
        <authorList>
            <person name="Han C."/>
            <person name="Gu W."/>
            <person name="Zhang X."/>
            <person name="Lapidus A."/>
            <person name="Nolan M."/>
            <person name="Copeland A."/>
            <person name="Lucas S."/>
            <person name="Glavina Del Rio T."/>
            <person name="Tice H."/>
            <person name="Cheng J."/>
            <person name="Tapia R."/>
            <person name="Goodwin L."/>
            <person name="Pitluck S."/>
            <person name="Pagani I."/>
            <person name="Ivanova N."/>
            <person name="Mavromatis K."/>
            <person name="Mikhailova N."/>
            <person name="Pati A."/>
            <person name="Chen A."/>
            <person name="Palaniappan K."/>
            <person name="Land M."/>
            <person name="Hauser L."/>
            <person name="Chang Y."/>
            <person name="Jeffries C."/>
            <person name="Schneider S."/>
            <person name="Rohde M."/>
            <person name="Goker M."/>
            <person name="Pukall R."/>
            <person name="Woyke T."/>
            <person name="Bristow J."/>
            <person name="Eisen J."/>
            <person name="Markowitz V."/>
            <person name="Hugenholtz P."/>
            <person name="Kyrpides N."/>
            <person name="Klenk H."/>
            <person name="Detter J."/>
        </authorList>
    </citation>
    <scope>NUCLEOTIDE SEQUENCE [LARGE SCALE GENOMIC DNA]</scope>
    <source>
        <strain evidence="5">ATCC 700841 / DSM 12885 / JCM 10246 / 7p75a</strain>
    </source>
</reference>
<dbReference type="STRING" id="644966.Tmar_1939"/>
<feature type="domain" description="S-Me-THD N-terminal" evidence="2">
    <location>
        <begin position="57"/>
        <end position="213"/>
    </location>
</feature>
<accession>E6SIS8</accession>
<protein>
    <recommendedName>
        <fullName evidence="6">DUF917 domain-containing protein</fullName>
    </recommendedName>
</protein>
<dbReference type="HOGENOM" id="CLU_038930_0_1_9"/>
<dbReference type="AlphaFoldDB" id="E6SIS8"/>
<organism evidence="4 5">
    <name type="scientific">Thermaerobacter marianensis (strain ATCC 700841 / DSM 12885 / JCM 10246 / 7p75a)</name>
    <dbReference type="NCBI Taxonomy" id="644966"/>
    <lineage>
        <taxon>Bacteria</taxon>
        <taxon>Bacillati</taxon>
        <taxon>Bacillota</taxon>
        <taxon>Clostridia</taxon>
        <taxon>Eubacteriales</taxon>
        <taxon>Clostridiales Family XVII. Incertae Sedis</taxon>
        <taxon>Thermaerobacter</taxon>
    </lineage>
</organism>
<dbReference type="InterPro" id="IPR010318">
    <property type="entry name" value="S-Me-THD_N"/>
</dbReference>
<dbReference type="eggNOG" id="COG3535">
    <property type="taxonomic scope" value="Bacteria"/>
</dbReference>
<dbReference type="Proteomes" id="UP000008915">
    <property type="component" value="Chromosome"/>
</dbReference>
<evidence type="ECO:0000256" key="1">
    <source>
        <dbReference type="SAM" id="MobiDB-lite"/>
    </source>
</evidence>
<feature type="domain" description="S-Me-THD-like C-terminal" evidence="3">
    <location>
        <begin position="217"/>
        <end position="413"/>
    </location>
</feature>
<dbReference type="EMBL" id="CP002344">
    <property type="protein sequence ID" value="ADU52022.1"/>
    <property type="molecule type" value="Genomic_DNA"/>
</dbReference>
<evidence type="ECO:0008006" key="6">
    <source>
        <dbReference type="Google" id="ProtNLM"/>
    </source>
</evidence>
<proteinExistence type="predicted"/>